<accession>A0ACC1Z4D5</accession>
<evidence type="ECO:0000313" key="2">
    <source>
        <dbReference type="Proteomes" id="UP001164539"/>
    </source>
</evidence>
<proteinExistence type="predicted"/>
<comment type="caution">
    <text evidence="1">The sequence shown here is derived from an EMBL/GenBank/DDBJ whole genome shotgun (WGS) entry which is preliminary data.</text>
</comment>
<keyword evidence="2" id="KW-1185">Reference proteome</keyword>
<evidence type="ECO:0000313" key="1">
    <source>
        <dbReference type="EMBL" id="KAJ4730208.1"/>
    </source>
</evidence>
<name>A0ACC1Z4D5_MELAZ</name>
<gene>
    <name evidence="1" type="ORF">OWV82_002872</name>
</gene>
<dbReference type="Proteomes" id="UP001164539">
    <property type="component" value="Chromosome 1"/>
</dbReference>
<dbReference type="EMBL" id="CM051394">
    <property type="protein sequence ID" value="KAJ4730208.1"/>
    <property type="molecule type" value="Genomic_DNA"/>
</dbReference>
<organism evidence="1 2">
    <name type="scientific">Melia azedarach</name>
    <name type="common">Chinaberry tree</name>
    <dbReference type="NCBI Taxonomy" id="155640"/>
    <lineage>
        <taxon>Eukaryota</taxon>
        <taxon>Viridiplantae</taxon>
        <taxon>Streptophyta</taxon>
        <taxon>Embryophyta</taxon>
        <taxon>Tracheophyta</taxon>
        <taxon>Spermatophyta</taxon>
        <taxon>Magnoliopsida</taxon>
        <taxon>eudicotyledons</taxon>
        <taxon>Gunneridae</taxon>
        <taxon>Pentapetalae</taxon>
        <taxon>rosids</taxon>
        <taxon>malvids</taxon>
        <taxon>Sapindales</taxon>
        <taxon>Meliaceae</taxon>
        <taxon>Melia</taxon>
    </lineage>
</organism>
<sequence>MNSTFCSFKYFIFLHLMFDHLITHAFMIHRPLCHDDERSSLLQFKQSLILLNKSSTSCHSLAYPKIESWNITVDCCSWDGVECDHNTGYVIGLHLSDSCLYGSIHTNSSLFQLIHLRRLSLARNDFNYSQLPASIGNLVSLNELIMQGCNFSGELPSSLGNLPQLTHLDLLDNNFRGQIPSSLRNLTKLTYLSLRDNDFNCEIPNLGSMNQLSVLDLRSNQLTGQIPVWLTNLTKLTLLDLSANQLEGPILSGIYQLKNLESLLLSMNNLNDTMELDMLIKLKKLTRLLISLNNITFIPKASPNATIQKFKALGLASCKLNSFPGFLQHQDELEYINLSSNNIHGLVPKWMWNISKNTMQDVNFSHNFLTGSDDQYPSMLRWRHLLMIDLSSNRLQGSLPVPPPSTTNYFVSRNMLVGAISPLFCNITYLQALDLSHNNLSGILPPCLGYFSSSLEILNLGNNKFHGTIPLTFPRGNRLRMIDLSQNQFQGQLPRSLVNCTMIEFLMLGNNHIHDVFPHWLGSLPDLMVLSLQYNKFHGGIGSNATKFDFPNLRVFDLAGNNFTGTLPSYHFQNRNHLRSFEDDSLYMHTTETFYFHGFLWNQNYHYSMSVTNKGTRIEFLKIPYFFSAIDLSNNRFSGEIPESIGNFKGLQLLNLSNSFLSGQIPSSLGNLTNLESLDLSRNNLSGQIPRQLKQLTFLAILNVSHNHLSGPIPQGAQFDTFERSSFVENSGLYGCQLLKKCENSEVSPPTISAVSEEDQEYSWTRGNLLGNSFYGVWKWVTDWTGYWT</sequence>
<reference evidence="1 2" key="1">
    <citation type="journal article" date="2023" name="Science">
        <title>Complex scaffold remodeling in plant triterpene biosynthesis.</title>
        <authorList>
            <person name="De La Pena R."/>
            <person name="Hodgson H."/>
            <person name="Liu J.C."/>
            <person name="Stephenson M.J."/>
            <person name="Martin A.C."/>
            <person name="Owen C."/>
            <person name="Harkess A."/>
            <person name="Leebens-Mack J."/>
            <person name="Jimenez L.E."/>
            <person name="Osbourn A."/>
            <person name="Sattely E.S."/>
        </authorList>
    </citation>
    <scope>NUCLEOTIDE SEQUENCE [LARGE SCALE GENOMIC DNA]</scope>
    <source>
        <strain evidence="2">cv. JPN11</strain>
        <tissue evidence="1">Leaf</tissue>
    </source>
</reference>
<protein>
    <submittedName>
        <fullName evidence="1">Leucine-rich receptor-like protein kinase family protein</fullName>
    </submittedName>
</protein>